<dbReference type="FunFam" id="3.20.20.80:FF:000015">
    <property type="entry name" value="Acidic endochitinase SE2"/>
    <property type="match status" value="1"/>
</dbReference>
<dbReference type="SUPFAM" id="SSF51445">
    <property type="entry name" value="(Trans)glycosidases"/>
    <property type="match status" value="1"/>
</dbReference>
<feature type="domain" description="GH18" evidence="16">
    <location>
        <begin position="1"/>
        <end position="278"/>
    </location>
</feature>
<dbReference type="Pfam" id="PF00069">
    <property type="entry name" value="Pkinase"/>
    <property type="match status" value="1"/>
</dbReference>
<evidence type="ECO:0000256" key="7">
    <source>
        <dbReference type="ARBA" id="ARBA00023024"/>
    </source>
</evidence>
<evidence type="ECO:0000256" key="5">
    <source>
        <dbReference type="ARBA" id="ARBA00022525"/>
    </source>
</evidence>
<dbReference type="GO" id="GO:0030246">
    <property type="term" value="F:carbohydrate binding"/>
    <property type="evidence" value="ECO:0007669"/>
    <property type="project" value="UniProtKB-KW"/>
</dbReference>
<evidence type="ECO:0000256" key="2">
    <source>
        <dbReference type="ARBA" id="ARBA00004239"/>
    </source>
</evidence>
<keyword evidence="11" id="KW-0624">Polysaccharide degradation</keyword>
<dbReference type="GO" id="GO:0005524">
    <property type="term" value="F:ATP binding"/>
    <property type="evidence" value="ECO:0007669"/>
    <property type="project" value="InterPro"/>
</dbReference>
<evidence type="ECO:0000256" key="14">
    <source>
        <dbReference type="SAM" id="Phobius"/>
    </source>
</evidence>
<evidence type="ECO:0000256" key="9">
    <source>
        <dbReference type="ARBA" id="ARBA00023277"/>
    </source>
</evidence>
<evidence type="ECO:0000259" key="15">
    <source>
        <dbReference type="PROSITE" id="PS50011"/>
    </source>
</evidence>
<dbReference type="OrthoDB" id="4062651at2759"/>
<dbReference type="PROSITE" id="PS50011">
    <property type="entry name" value="PROTEIN_KINASE_DOM"/>
    <property type="match status" value="1"/>
</dbReference>
<gene>
    <name evidence="17" type="ORF">G2W53_028236</name>
</gene>
<dbReference type="PANTHER" id="PTHR45708:SF21">
    <property type="entry name" value="ACIDIC ENDOCHITINASE"/>
    <property type="match status" value="1"/>
</dbReference>
<keyword evidence="14" id="KW-0812">Transmembrane</keyword>
<evidence type="ECO:0000256" key="8">
    <source>
        <dbReference type="ARBA" id="ARBA00023157"/>
    </source>
</evidence>
<dbReference type="PANTHER" id="PTHR45708">
    <property type="entry name" value="ENDOCHITINASE"/>
    <property type="match status" value="1"/>
</dbReference>
<keyword evidence="18" id="KW-1185">Reference proteome</keyword>
<dbReference type="GO" id="GO:0006032">
    <property type="term" value="P:chitin catabolic process"/>
    <property type="evidence" value="ECO:0007669"/>
    <property type="project" value="UniProtKB-KW"/>
</dbReference>
<accession>A0A834W9K6</accession>
<dbReference type="GO" id="GO:0008843">
    <property type="term" value="F:endochitinase activity"/>
    <property type="evidence" value="ECO:0007669"/>
    <property type="project" value="UniProtKB-EC"/>
</dbReference>
<keyword evidence="10" id="KW-0326">Glycosidase</keyword>
<dbReference type="EC" id="3.2.1.14" evidence="4"/>
<evidence type="ECO:0000256" key="11">
    <source>
        <dbReference type="ARBA" id="ARBA00023326"/>
    </source>
</evidence>
<dbReference type="PROSITE" id="PS51910">
    <property type="entry name" value="GH18_2"/>
    <property type="match status" value="1"/>
</dbReference>
<dbReference type="InterPro" id="IPR001223">
    <property type="entry name" value="Glyco_hydro18_cat"/>
</dbReference>
<dbReference type="InterPro" id="IPR011009">
    <property type="entry name" value="Kinase-like_dom_sf"/>
</dbReference>
<dbReference type="CDD" id="cd02877">
    <property type="entry name" value="GH18_hevamine_XipI_class_III"/>
    <property type="match status" value="1"/>
</dbReference>
<keyword evidence="5" id="KW-0964">Secreted</keyword>
<protein>
    <recommendedName>
        <fullName evidence="12">Acidic endochitinase</fullName>
        <ecNumber evidence="4">3.2.1.14</ecNumber>
    </recommendedName>
</protein>
<dbReference type="Gene3D" id="3.20.20.80">
    <property type="entry name" value="Glycosidases"/>
    <property type="match status" value="1"/>
</dbReference>
<comment type="subcellular location">
    <subcellularLocation>
        <location evidence="2">Secreted</location>
        <location evidence="2">Extracellular space</location>
    </subcellularLocation>
</comment>
<keyword evidence="7" id="KW-0146">Chitin degradation</keyword>
<dbReference type="Gene3D" id="1.10.510.10">
    <property type="entry name" value="Transferase(Phosphotransferase) domain 1"/>
    <property type="match status" value="1"/>
</dbReference>
<comment type="caution">
    <text evidence="17">The sequence shown here is derived from an EMBL/GenBank/DDBJ whole genome shotgun (WGS) entry which is preliminary data.</text>
</comment>
<dbReference type="GO" id="GO:0005576">
    <property type="term" value="C:extracellular region"/>
    <property type="evidence" value="ECO:0007669"/>
    <property type="project" value="UniProtKB-SubCell"/>
</dbReference>
<reference evidence="17" key="1">
    <citation type="submission" date="2020-09" db="EMBL/GenBank/DDBJ databases">
        <title>Genome-Enabled Discovery of Anthraquinone Biosynthesis in Senna tora.</title>
        <authorList>
            <person name="Kang S.-H."/>
            <person name="Pandey R.P."/>
            <person name="Lee C.-M."/>
            <person name="Sim J.-S."/>
            <person name="Jeong J.-T."/>
            <person name="Choi B.-S."/>
            <person name="Jung M."/>
            <person name="Ginzburg D."/>
            <person name="Zhao K."/>
            <person name="Won S.Y."/>
            <person name="Oh T.-J."/>
            <person name="Yu Y."/>
            <person name="Kim N.-H."/>
            <person name="Lee O.R."/>
            <person name="Lee T.-H."/>
            <person name="Bashyal P."/>
            <person name="Kim T.-S."/>
            <person name="Lee W.-H."/>
            <person name="Kawkins C."/>
            <person name="Kim C.-K."/>
            <person name="Kim J.S."/>
            <person name="Ahn B.O."/>
            <person name="Rhee S.Y."/>
            <person name="Sohng J.K."/>
        </authorList>
    </citation>
    <scope>NUCLEOTIDE SEQUENCE</scope>
    <source>
        <tissue evidence="17">Leaf</tissue>
    </source>
</reference>
<dbReference type="InterPro" id="IPR045321">
    <property type="entry name" value="Cts1-like"/>
</dbReference>
<feature type="transmembrane region" description="Helical" evidence="14">
    <location>
        <begin position="371"/>
        <end position="396"/>
    </location>
</feature>
<dbReference type="GO" id="GO:0000272">
    <property type="term" value="P:polysaccharide catabolic process"/>
    <property type="evidence" value="ECO:0007669"/>
    <property type="project" value="UniProtKB-KW"/>
</dbReference>
<evidence type="ECO:0000256" key="13">
    <source>
        <dbReference type="SAM" id="MobiDB-lite"/>
    </source>
</evidence>
<comment type="catalytic activity">
    <reaction evidence="1">
        <text>Random endo-hydrolysis of N-acetyl-beta-D-glucosaminide (1-&gt;4)-beta-linkages in chitin and chitodextrins.</text>
        <dbReference type="EC" id="3.2.1.14"/>
    </reaction>
</comment>
<dbReference type="Pfam" id="PF08276">
    <property type="entry name" value="PAN_2"/>
    <property type="match status" value="1"/>
</dbReference>
<keyword evidence="17" id="KW-0808">Transferase</keyword>
<feature type="domain" description="Protein kinase" evidence="15">
    <location>
        <begin position="333"/>
        <end position="636"/>
    </location>
</feature>
<keyword evidence="6" id="KW-0378">Hydrolase</keyword>
<feature type="region of interest" description="Disordered" evidence="13">
    <location>
        <begin position="616"/>
        <end position="636"/>
    </location>
</feature>
<sequence length="636" mass="70278">MAVCWGQNRNEGTLAETCATGKYSIVTISLLYGFGNNRTPQLNLAGHCDPSTSSCSVIGSDIRYCQKQGIKVLLSVGGGDEDFRKASSNDVKNFSDYLWNNFLGGNTSSSSSSSSSQRPLGDATLDGIDFYLPENAPHLKDLARYLKSHSTETQKVYLTAAPLCLSPDSALMDALDIFDYIWPLFNYPSCEYSQANANNFVNSWNRWSESVKGAKILLGLAASQEATLSGYVPANLLISKVFPVVKKSHNYGGVILWSRYYDKLSGYSTSIQISPLCIIQSPPKCRRHDSGFVQRFGYMSMDSFEVYKSGNIDEQCCEMICRNNCSCEAYAAVNQGNNTGCQIWGKGSRFIGASGAKGQPIYVVEHKVNKWWIGLAIGIAATIPISLICYLCFVSWRKYRAKVDRKMNQKRILHEIGGNAMLFMAYSKAKRCKKHGNTSNEFEIFNFESIVAATDNFSAANKLGEGGFGPVYKASNILVDEQMNPKISDFGLARIFGMRESEEKTNRVVGTYGYMSPEYAINGVVSIKADVFSFGVLLLEILSGKKNNSLDYFDRSLNLIGYTHPYLLYIAAMSTKQGGKAKPLKKPKSDKKDYDEVDLANIQKKKEEEKALKELKAKAQQKGNFGGSGLKKSGKK</sequence>
<dbReference type="SMART" id="SM00220">
    <property type="entry name" value="S_TKc"/>
    <property type="match status" value="1"/>
</dbReference>
<evidence type="ECO:0000313" key="17">
    <source>
        <dbReference type="EMBL" id="KAF7814267.1"/>
    </source>
</evidence>
<keyword evidence="8" id="KW-1015">Disulfide bond</keyword>
<evidence type="ECO:0000256" key="1">
    <source>
        <dbReference type="ARBA" id="ARBA00000822"/>
    </source>
</evidence>
<keyword evidence="17" id="KW-0418">Kinase</keyword>
<dbReference type="Pfam" id="PF09072">
    <property type="entry name" value="TMA7"/>
    <property type="match status" value="1"/>
</dbReference>
<proteinExistence type="inferred from homology"/>
<dbReference type="Proteomes" id="UP000634136">
    <property type="component" value="Unassembled WGS sequence"/>
</dbReference>
<organism evidence="17 18">
    <name type="scientific">Senna tora</name>
    <dbReference type="NCBI Taxonomy" id="362788"/>
    <lineage>
        <taxon>Eukaryota</taxon>
        <taxon>Viridiplantae</taxon>
        <taxon>Streptophyta</taxon>
        <taxon>Embryophyta</taxon>
        <taxon>Tracheophyta</taxon>
        <taxon>Spermatophyta</taxon>
        <taxon>Magnoliopsida</taxon>
        <taxon>eudicotyledons</taxon>
        <taxon>Gunneridae</taxon>
        <taxon>Pentapetalae</taxon>
        <taxon>rosids</taxon>
        <taxon>fabids</taxon>
        <taxon>Fabales</taxon>
        <taxon>Fabaceae</taxon>
        <taxon>Caesalpinioideae</taxon>
        <taxon>Cassia clade</taxon>
        <taxon>Senna</taxon>
    </lineage>
</organism>
<keyword evidence="17" id="KW-0675">Receptor</keyword>
<dbReference type="InterPro" id="IPR015157">
    <property type="entry name" value="TMA7"/>
</dbReference>
<dbReference type="InterPro" id="IPR000719">
    <property type="entry name" value="Prot_kinase_dom"/>
</dbReference>
<evidence type="ECO:0000256" key="10">
    <source>
        <dbReference type="ARBA" id="ARBA00023295"/>
    </source>
</evidence>
<dbReference type="GO" id="GO:0004672">
    <property type="term" value="F:protein kinase activity"/>
    <property type="evidence" value="ECO:0007669"/>
    <property type="project" value="InterPro"/>
</dbReference>
<comment type="similarity">
    <text evidence="3">Belongs to the glycosyl hydrolase 18 family. Chitinase class II subfamily.</text>
</comment>
<dbReference type="InterPro" id="IPR003609">
    <property type="entry name" value="Pan_app"/>
</dbReference>
<evidence type="ECO:0000256" key="3">
    <source>
        <dbReference type="ARBA" id="ARBA00009121"/>
    </source>
</evidence>
<evidence type="ECO:0000256" key="4">
    <source>
        <dbReference type="ARBA" id="ARBA00012729"/>
    </source>
</evidence>
<dbReference type="InterPro" id="IPR050542">
    <property type="entry name" value="Glycosyl_Hydrlase18_Chitinase"/>
</dbReference>
<dbReference type="AlphaFoldDB" id="A0A834W9K6"/>
<dbReference type="EMBL" id="JAAIUW010000009">
    <property type="protein sequence ID" value="KAF7814267.1"/>
    <property type="molecule type" value="Genomic_DNA"/>
</dbReference>
<keyword evidence="9" id="KW-0119">Carbohydrate metabolism</keyword>
<evidence type="ECO:0000256" key="6">
    <source>
        <dbReference type="ARBA" id="ARBA00022801"/>
    </source>
</evidence>
<keyword evidence="14" id="KW-0472">Membrane</keyword>
<keyword evidence="17" id="KW-0430">Lectin</keyword>
<dbReference type="Pfam" id="PF00704">
    <property type="entry name" value="Glyco_hydro_18"/>
    <property type="match status" value="1"/>
</dbReference>
<name>A0A834W9K6_9FABA</name>
<dbReference type="SUPFAM" id="SSF56112">
    <property type="entry name" value="Protein kinase-like (PK-like)"/>
    <property type="match status" value="1"/>
</dbReference>
<keyword evidence="14" id="KW-1133">Transmembrane helix</keyword>
<evidence type="ECO:0000256" key="12">
    <source>
        <dbReference type="ARBA" id="ARBA00073139"/>
    </source>
</evidence>
<evidence type="ECO:0000259" key="16">
    <source>
        <dbReference type="PROSITE" id="PS51910"/>
    </source>
</evidence>
<dbReference type="InterPro" id="IPR017853">
    <property type="entry name" value="GH"/>
</dbReference>
<evidence type="ECO:0000313" key="18">
    <source>
        <dbReference type="Proteomes" id="UP000634136"/>
    </source>
</evidence>